<keyword evidence="4" id="KW-1185">Reference proteome</keyword>
<evidence type="ECO:0000313" key="3">
    <source>
        <dbReference type="EMBL" id="GLC24934.1"/>
    </source>
</evidence>
<reference evidence="3" key="1">
    <citation type="submission" date="2022-08" db="EMBL/GenBank/DDBJ databases">
        <title>Draft genome sequencing of Roseisolibacter agri AW1220.</title>
        <authorList>
            <person name="Tobiishi Y."/>
            <person name="Tonouchi A."/>
        </authorList>
    </citation>
    <scope>NUCLEOTIDE SEQUENCE</scope>
    <source>
        <strain evidence="3">AW1220</strain>
    </source>
</reference>
<dbReference type="InterPro" id="IPR002934">
    <property type="entry name" value="Polymerase_NTP_transf_dom"/>
</dbReference>
<evidence type="ECO:0000259" key="2">
    <source>
        <dbReference type="Pfam" id="PF01909"/>
    </source>
</evidence>
<dbReference type="CDD" id="cd05403">
    <property type="entry name" value="NT_KNTase_like"/>
    <property type="match status" value="1"/>
</dbReference>
<dbReference type="Gene3D" id="3.30.460.10">
    <property type="entry name" value="Beta Polymerase, domain 2"/>
    <property type="match status" value="1"/>
</dbReference>
<accession>A0AA37Q1Q1</accession>
<feature type="region of interest" description="Disordered" evidence="1">
    <location>
        <begin position="1"/>
        <end position="22"/>
    </location>
</feature>
<dbReference type="GO" id="GO:0016779">
    <property type="term" value="F:nucleotidyltransferase activity"/>
    <property type="evidence" value="ECO:0007669"/>
    <property type="project" value="InterPro"/>
</dbReference>
<sequence>MTRTSDPPSVDEPGATPTRPRPAASVEAYVADVVAACAEPAGALVSLVLFGSAATGGFAASISDVDLLAILRDNTDAVERRRVRDTIATLEARHGLAKPPWRGPPLARALAAFADRVNANVRAFFVCTRADLLSGDPARILGIPRAQAAFVDRVAVPSIVASGVTVWGEDLLAAVPLPPIRRLDVAKAFFGLFNQALFTAVWYPLLPGATKNAMDTLKRSVHSCYFCHHGRPAPLAVEVAYFEARYGPIPALARLLMLRHAYRPSFRYVVGCLPALARLHWRTARDVRFPRPPLSLGVSRVEVLLDT</sequence>
<feature type="domain" description="Polymerase nucleotidyl transferase" evidence="2">
    <location>
        <begin position="44"/>
        <end position="81"/>
    </location>
</feature>
<dbReference type="Pfam" id="PF01909">
    <property type="entry name" value="NTP_transf_2"/>
    <property type="match status" value="1"/>
</dbReference>
<gene>
    <name evidence="3" type="ORF">rosag_14470</name>
</gene>
<dbReference type="EMBL" id="BRXS01000002">
    <property type="protein sequence ID" value="GLC24934.1"/>
    <property type="molecule type" value="Genomic_DNA"/>
</dbReference>
<name>A0AA37Q1Q1_9BACT</name>
<dbReference type="RefSeq" id="WP_284349377.1">
    <property type="nucleotide sequence ID" value="NZ_BRXS01000002.1"/>
</dbReference>
<evidence type="ECO:0000313" key="4">
    <source>
        <dbReference type="Proteomes" id="UP001161325"/>
    </source>
</evidence>
<protein>
    <recommendedName>
        <fullName evidence="2">Polymerase nucleotidyl transferase domain-containing protein</fullName>
    </recommendedName>
</protein>
<dbReference type="SUPFAM" id="SSF81301">
    <property type="entry name" value="Nucleotidyltransferase"/>
    <property type="match status" value="1"/>
</dbReference>
<evidence type="ECO:0000256" key="1">
    <source>
        <dbReference type="SAM" id="MobiDB-lite"/>
    </source>
</evidence>
<dbReference type="Proteomes" id="UP001161325">
    <property type="component" value="Unassembled WGS sequence"/>
</dbReference>
<proteinExistence type="predicted"/>
<comment type="caution">
    <text evidence="3">The sequence shown here is derived from an EMBL/GenBank/DDBJ whole genome shotgun (WGS) entry which is preliminary data.</text>
</comment>
<dbReference type="InterPro" id="IPR043519">
    <property type="entry name" value="NT_sf"/>
</dbReference>
<dbReference type="AlphaFoldDB" id="A0AA37Q1Q1"/>
<organism evidence="3 4">
    <name type="scientific">Roseisolibacter agri</name>
    <dbReference type="NCBI Taxonomy" id="2014610"/>
    <lineage>
        <taxon>Bacteria</taxon>
        <taxon>Pseudomonadati</taxon>
        <taxon>Gemmatimonadota</taxon>
        <taxon>Gemmatimonadia</taxon>
        <taxon>Gemmatimonadales</taxon>
        <taxon>Gemmatimonadaceae</taxon>
        <taxon>Roseisolibacter</taxon>
    </lineage>
</organism>